<gene>
    <name evidence="2" type="ORF">G6F51_013046</name>
</gene>
<dbReference type="Gene3D" id="3.30.70.270">
    <property type="match status" value="2"/>
</dbReference>
<feature type="domain" description="Reverse transcriptase" evidence="1">
    <location>
        <begin position="159"/>
        <end position="320"/>
    </location>
</feature>
<dbReference type="InterPro" id="IPR043128">
    <property type="entry name" value="Rev_trsase/Diguanyl_cyclase"/>
</dbReference>
<dbReference type="AlphaFoldDB" id="A0A9P6XU98"/>
<protein>
    <recommendedName>
        <fullName evidence="1">Reverse transcriptase domain-containing protein</fullName>
    </recommendedName>
</protein>
<dbReference type="CDD" id="cd01647">
    <property type="entry name" value="RT_LTR"/>
    <property type="match status" value="1"/>
</dbReference>
<dbReference type="Pfam" id="PF00078">
    <property type="entry name" value="RVT_1"/>
    <property type="match status" value="1"/>
</dbReference>
<name>A0A9P6XU98_RHIOR</name>
<dbReference type="PANTHER" id="PTHR37984">
    <property type="entry name" value="PROTEIN CBG26694"/>
    <property type="match status" value="1"/>
</dbReference>
<dbReference type="PANTHER" id="PTHR37984:SF5">
    <property type="entry name" value="PROTEIN NYNRIN-LIKE"/>
    <property type="match status" value="1"/>
</dbReference>
<evidence type="ECO:0000313" key="3">
    <source>
        <dbReference type="Proteomes" id="UP000717996"/>
    </source>
</evidence>
<dbReference type="InterPro" id="IPR043502">
    <property type="entry name" value="DNA/RNA_pol_sf"/>
</dbReference>
<evidence type="ECO:0000259" key="1">
    <source>
        <dbReference type="Pfam" id="PF00078"/>
    </source>
</evidence>
<proteinExistence type="predicted"/>
<dbReference type="InterPro" id="IPR050951">
    <property type="entry name" value="Retrovirus_Pol_polyprotein"/>
</dbReference>
<comment type="caution">
    <text evidence="2">The sequence shown here is derived from an EMBL/GenBank/DDBJ whole genome shotgun (WGS) entry which is preliminary data.</text>
</comment>
<dbReference type="InterPro" id="IPR000477">
    <property type="entry name" value="RT_dom"/>
</dbReference>
<evidence type="ECO:0000313" key="2">
    <source>
        <dbReference type="EMBL" id="KAG1532557.1"/>
    </source>
</evidence>
<accession>A0A9P6XU98</accession>
<dbReference type="EMBL" id="JAANIT010004490">
    <property type="protein sequence ID" value="KAG1532557.1"/>
    <property type="molecule type" value="Genomic_DNA"/>
</dbReference>
<dbReference type="SUPFAM" id="SSF56672">
    <property type="entry name" value="DNA/RNA polymerases"/>
    <property type="match status" value="1"/>
</dbReference>
<dbReference type="Proteomes" id="UP000717996">
    <property type="component" value="Unassembled WGS sequence"/>
</dbReference>
<organism evidence="2 3">
    <name type="scientific">Rhizopus oryzae</name>
    <name type="common">Mucormycosis agent</name>
    <name type="synonym">Rhizopus arrhizus var. delemar</name>
    <dbReference type="NCBI Taxonomy" id="64495"/>
    <lineage>
        <taxon>Eukaryota</taxon>
        <taxon>Fungi</taxon>
        <taxon>Fungi incertae sedis</taxon>
        <taxon>Mucoromycota</taxon>
        <taxon>Mucoromycotina</taxon>
        <taxon>Mucoromycetes</taxon>
        <taxon>Mucorales</taxon>
        <taxon>Mucorineae</taxon>
        <taxon>Rhizopodaceae</taxon>
        <taxon>Rhizopus</taxon>
    </lineage>
</organism>
<sequence>MKFNKEFEFDILLGTDILPKMNIGLTGVAFKLDGEHSHSDTTANDNLILDNINIDRENKHEPDNSPAGTSNQRAEFFKIIKEAIDKNQSIPIESSCPMPESIIHLPTKEGATAYRRQYPIPHALRPVLDKQIKEWLETGTIIKSKINTSFNSPLLLVPKRNKAGEIVNHRVCLDVRLLNKILPPSFNYPVPLIRDIFDNLAGKKVFTTLDLSNAYHRFKVAPEDVHKLTFTHNNAQYSFIKGCFGVKMLTSQFQKCLATLFDGIDCVQNFVDDCIIASDSYEQHAKDVKLVIDKLTSVNLIINPEKCVWFQQSVRLLGFVVNTTGTKVDRKKLTNVENWPLPNKSNKQIQQFMGLINYFREYIPMISRVAEPITRLSNAANVEELWTDEQTNILSPLR</sequence>
<reference evidence="2" key="1">
    <citation type="journal article" date="2020" name="Microb. Genom.">
        <title>Genetic diversity of clinical and environmental Mucorales isolates obtained from an investigation of mucormycosis cases among solid organ transplant recipients.</title>
        <authorList>
            <person name="Nguyen M.H."/>
            <person name="Kaul D."/>
            <person name="Muto C."/>
            <person name="Cheng S.J."/>
            <person name="Richter R.A."/>
            <person name="Bruno V.M."/>
            <person name="Liu G."/>
            <person name="Beyhan S."/>
            <person name="Sundermann A.J."/>
            <person name="Mounaud S."/>
            <person name="Pasculle A.W."/>
            <person name="Nierman W.C."/>
            <person name="Driscoll E."/>
            <person name="Cumbie R."/>
            <person name="Clancy C.J."/>
            <person name="Dupont C.L."/>
        </authorList>
    </citation>
    <scope>NUCLEOTIDE SEQUENCE</scope>
    <source>
        <strain evidence="2">GL16</strain>
    </source>
</reference>
<dbReference type="Gene3D" id="3.10.10.10">
    <property type="entry name" value="HIV Type 1 Reverse Transcriptase, subunit A, domain 1"/>
    <property type="match status" value="1"/>
</dbReference>
<dbReference type="OrthoDB" id="2260752at2759"/>